<evidence type="ECO:0000259" key="4">
    <source>
        <dbReference type="SMART" id="SM00645"/>
    </source>
</evidence>
<dbReference type="PROSITE" id="PS00640">
    <property type="entry name" value="THIOL_PROTEASE_ASN"/>
    <property type="match status" value="1"/>
</dbReference>
<accession>A0ABR0UQG1</accession>
<keyword evidence="2" id="KW-1015">Disulfide bond</keyword>
<dbReference type="InterPro" id="IPR039417">
    <property type="entry name" value="Peptidase_C1A_papain-like"/>
</dbReference>
<dbReference type="EMBL" id="JABTTQ020002410">
    <property type="protein sequence ID" value="KAK6124301.1"/>
    <property type="molecule type" value="Genomic_DNA"/>
</dbReference>
<dbReference type="SUPFAM" id="SSF54001">
    <property type="entry name" value="Cysteine proteinases"/>
    <property type="match status" value="1"/>
</dbReference>
<dbReference type="InterPro" id="IPR013128">
    <property type="entry name" value="Peptidase_C1A"/>
</dbReference>
<sequence>MALKNHFQYLCITFLLISKFLTPQASTRQLPEPSMLDRHEKWMAQHGRVYKDTQEKMKRFEIFKDNVQKIEAFNAGPDQGYKLRVNAFADMTGDEFRASLNGYKKEKPEIMMSASGHERFRYADVRNVPKTLDWRKKGAVTPVKDQGLVCGSCWAFSAVASIEGINQIKTGKLVSLSEQELMDCDKKDKSCGGGYMNTAFKFVIKNRGLATESNYPYKGKDGICDAKKASKAAVRIAGYEKVPANNETALLQAVARQPVSVGIDASSFESRFYSNGVLIGGCGTELDHGVTVVGYGKTKGGTKYWIVKNSWGEYWGENGYLRIKRGVSAKEGLCGIAMEASYPTVEGMKD</sequence>
<evidence type="ECO:0000256" key="1">
    <source>
        <dbReference type="ARBA" id="ARBA00008455"/>
    </source>
</evidence>
<dbReference type="SMART" id="SM00848">
    <property type="entry name" value="Inhibitor_I29"/>
    <property type="match status" value="1"/>
</dbReference>
<comment type="caution">
    <text evidence="6">The sequence shown here is derived from an EMBL/GenBank/DDBJ whole genome shotgun (WGS) entry which is preliminary data.</text>
</comment>
<dbReference type="Gene3D" id="3.90.70.10">
    <property type="entry name" value="Cysteine proteinases"/>
    <property type="match status" value="1"/>
</dbReference>
<dbReference type="Proteomes" id="UP001318860">
    <property type="component" value="Unassembled WGS sequence"/>
</dbReference>
<keyword evidence="3" id="KW-0732">Signal</keyword>
<gene>
    <name evidence="6" type="ORF">DH2020_041958</name>
</gene>
<protein>
    <submittedName>
        <fullName evidence="6">Uncharacterized protein</fullName>
    </submittedName>
</protein>
<dbReference type="SMART" id="SM00645">
    <property type="entry name" value="Pept_C1"/>
    <property type="match status" value="1"/>
</dbReference>
<keyword evidence="7" id="KW-1185">Reference proteome</keyword>
<evidence type="ECO:0000259" key="5">
    <source>
        <dbReference type="SMART" id="SM00848"/>
    </source>
</evidence>
<dbReference type="Pfam" id="PF00112">
    <property type="entry name" value="Peptidase_C1"/>
    <property type="match status" value="1"/>
</dbReference>
<dbReference type="InterPro" id="IPR025661">
    <property type="entry name" value="Pept_asp_AS"/>
</dbReference>
<evidence type="ECO:0000256" key="2">
    <source>
        <dbReference type="ARBA" id="ARBA00023157"/>
    </source>
</evidence>
<dbReference type="PANTHER" id="PTHR12411">
    <property type="entry name" value="CYSTEINE PROTEASE FAMILY C1-RELATED"/>
    <property type="match status" value="1"/>
</dbReference>
<organism evidence="6 7">
    <name type="scientific">Rehmannia glutinosa</name>
    <name type="common">Chinese foxglove</name>
    <dbReference type="NCBI Taxonomy" id="99300"/>
    <lineage>
        <taxon>Eukaryota</taxon>
        <taxon>Viridiplantae</taxon>
        <taxon>Streptophyta</taxon>
        <taxon>Embryophyta</taxon>
        <taxon>Tracheophyta</taxon>
        <taxon>Spermatophyta</taxon>
        <taxon>Magnoliopsida</taxon>
        <taxon>eudicotyledons</taxon>
        <taxon>Gunneridae</taxon>
        <taxon>Pentapetalae</taxon>
        <taxon>asterids</taxon>
        <taxon>lamiids</taxon>
        <taxon>Lamiales</taxon>
        <taxon>Orobanchaceae</taxon>
        <taxon>Rehmannieae</taxon>
        <taxon>Rehmannia</taxon>
    </lineage>
</organism>
<dbReference type="Pfam" id="PF08246">
    <property type="entry name" value="Inhibitor_I29"/>
    <property type="match status" value="1"/>
</dbReference>
<dbReference type="InterPro" id="IPR013201">
    <property type="entry name" value="Prot_inhib_I29"/>
</dbReference>
<feature type="signal peptide" evidence="3">
    <location>
        <begin position="1"/>
        <end position="27"/>
    </location>
</feature>
<evidence type="ECO:0000256" key="3">
    <source>
        <dbReference type="SAM" id="SignalP"/>
    </source>
</evidence>
<evidence type="ECO:0000313" key="7">
    <source>
        <dbReference type="Proteomes" id="UP001318860"/>
    </source>
</evidence>
<feature type="domain" description="Cathepsin propeptide inhibitor" evidence="5">
    <location>
        <begin position="39"/>
        <end position="96"/>
    </location>
</feature>
<dbReference type="InterPro" id="IPR000668">
    <property type="entry name" value="Peptidase_C1A_C"/>
</dbReference>
<proteinExistence type="inferred from homology"/>
<feature type="chain" id="PRO_5045790058" evidence="3">
    <location>
        <begin position="28"/>
        <end position="350"/>
    </location>
</feature>
<comment type="similarity">
    <text evidence="1">Belongs to the peptidase C1 family.</text>
</comment>
<dbReference type="CDD" id="cd02248">
    <property type="entry name" value="Peptidase_C1A"/>
    <property type="match status" value="1"/>
</dbReference>
<name>A0ABR0UQG1_REHGL</name>
<dbReference type="PRINTS" id="PR00705">
    <property type="entry name" value="PAPAIN"/>
</dbReference>
<dbReference type="InterPro" id="IPR038765">
    <property type="entry name" value="Papain-like_cys_pep_sf"/>
</dbReference>
<feature type="domain" description="Peptidase C1A papain C-terminal" evidence="4">
    <location>
        <begin position="128"/>
        <end position="344"/>
    </location>
</feature>
<evidence type="ECO:0000313" key="6">
    <source>
        <dbReference type="EMBL" id="KAK6124301.1"/>
    </source>
</evidence>
<reference evidence="6 7" key="1">
    <citation type="journal article" date="2021" name="Comput. Struct. Biotechnol. J.">
        <title>De novo genome assembly of the potent medicinal plant Rehmannia glutinosa using nanopore technology.</title>
        <authorList>
            <person name="Ma L."/>
            <person name="Dong C."/>
            <person name="Song C."/>
            <person name="Wang X."/>
            <person name="Zheng X."/>
            <person name="Niu Y."/>
            <person name="Chen S."/>
            <person name="Feng W."/>
        </authorList>
    </citation>
    <scope>NUCLEOTIDE SEQUENCE [LARGE SCALE GENOMIC DNA]</scope>
    <source>
        <strain evidence="6">DH-2019</strain>
    </source>
</reference>
<dbReference type="PROSITE" id="PS00639">
    <property type="entry name" value="THIOL_PROTEASE_HIS"/>
    <property type="match status" value="1"/>
</dbReference>
<dbReference type="InterPro" id="IPR025660">
    <property type="entry name" value="Pept_his_AS"/>
</dbReference>